<name>A0A859A6T3_9PROT</name>
<dbReference type="PATRIC" id="fig|1789004.3.peg.466"/>
<keyword evidence="6" id="KW-0690">Ribosome biogenesis</keyword>
<dbReference type="NCBIfam" id="TIGR00231">
    <property type="entry name" value="small_GTP"/>
    <property type="match status" value="1"/>
</dbReference>
<dbReference type="PANTHER" id="PTHR42698">
    <property type="entry name" value="GTPASE ERA"/>
    <property type="match status" value="1"/>
</dbReference>
<dbReference type="Pfam" id="PF01926">
    <property type="entry name" value="MMR_HSR1"/>
    <property type="match status" value="1"/>
</dbReference>
<keyword evidence="13" id="KW-1185">Reference proteome</keyword>
<evidence type="ECO:0000259" key="9">
    <source>
        <dbReference type="PROSITE" id="PS50823"/>
    </source>
</evidence>
<dbReference type="SUPFAM" id="SSF54814">
    <property type="entry name" value="Prokaryotic type KH domain (KH-domain type II)"/>
    <property type="match status" value="1"/>
</dbReference>
<evidence type="ECO:0000256" key="7">
    <source>
        <dbReference type="PROSITE-ProRule" id="PRU01050"/>
    </source>
</evidence>
<dbReference type="PRINTS" id="PR00326">
    <property type="entry name" value="GTP1OBG"/>
</dbReference>
<feature type="region of interest" description="G3" evidence="7">
    <location>
        <begin position="57"/>
        <end position="60"/>
    </location>
</feature>
<feature type="domain" description="KH type-2" evidence="9">
    <location>
        <begin position="200"/>
        <end position="276"/>
    </location>
</feature>
<feature type="region of interest" description="G5" evidence="7">
    <location>
        <begin position="148"/>
        <end position="150"/>
    </location>
</feature>
<dbReference type="Pfam" id="PF07650">
    <property type="entry name" value="KH_2"/>
    <property type="match status" value="1"/>
</dbReference>
<dbReference type="PANTHER" id="PTHR42698:SF1">
    <property type="entry name" value="GTPASE ERA, MITOCHONDRIAL"/>
    <property type="match status" value="1"/>
</dbReference>
<dbReference type="Gene3D" id="3.30.300.20">
    <property type="match status" value="1"/>
</dbReference>
<dbReference type="PROSITE" id="PS51713">
    <property type="entry name" value="G_ERA"/>
    <property type="match status" value="1"/>
</dbReference>
<dbReference type="Proteomes" id="UP000683551">
    <property type="component" value="Chromosome"/>
</dbReference>
<feature type="region of interest" description="G4" evidence="7">
    <location>
        <begin position="118"/>
        <end position="121"/>
    </location>
</feature>
<feature type="region of interest" description="G2" evidence="7">
    <location>
        <begin position="36"/>
        <end position="40"/>
    </location>
</feature>
<dbReference type="GO" id="GO:0005829">
    <property type="term" value="C:cytosol"/>
    <property type="evidence" value="ECO:0007669"/>
    <property type="project" value="TreeGrafter"/>
</dbReference>
<evidence type="ECO:0000256" key="8">
    <source>
        <dbReference type="RuleBase" id="RU003761"/>
    </source>
</evidence>
<dbReference type="InterPro" id="IPR015946">
    <property type="entry name" value="KH_dom-like_a/b"/>
</dbReference>
<keyword evidence="3 6" id="KW-0547">Nucleotide-binding</keyword>
<dbReference type="Gene3D" id="3.40.50.300">
    <property type="entry name" value="P-loop containing nucleotide triphosphate hydrolases"/>
    <property type="match status" value="1"/>
</dbReference>
<dbReference type="InterPro" id="IPR005225">
    <property type="entry name" value="Small_GTP-bd"/>
</dbReference>
<proteinExistence type="inferred from homology"/>
<dbReference type="PROSITE" id="PS50823">
    <property type="entry name" value="KH_TYPE_2"/>
    <property type="match status" value="1"/>
</dbReference>
<evidence type="ECO:0000256" key="4">
    <source>
        <dbReference type="ARBA" id="ARBA00022884"/>
    </source>
</evidence>
<keyword evidence="5 6" id="KW-0342">GTP-binding</keyword>
<dbReference type="InterPro" id="IPR006073">
    <property type="entry name" value="GTP-bd"/>
</dbReference>
<comment type="function">
    <text evidence="6">An essential GTPase that binds both GDP and GTP, with rapid nucleotide exchange. Plays a role in 16S rRNA processing and 30S ribosomal subunit biogenesis and possibly also in cell cycle regulation and energy metabolism.</text>
</comment>
<evidence type="ECO:0000256" key="5">
    <source>
        <dbReference type="ARBA" id="ARBA00023134"/>
    </source>
</evidence>
<evidence type="ECO:0000313" key="12">
    <source>
        <dbReference type="EMBL" id="QWY78138.1"/>
    </source>
</evidence>
<dbReference type="InterPro" id="IPR027417">
    <property type="entry name" value="P-loop_NTPase"/>
</dbReference>
<dbReference type="NCBIfam" id="NF000908">
    <property type="entry name" value="PRK00089.1"/>
    <property type="match status" value="1"/>
</dbReference>
<dbReference type="GeneID" id="301708706"/>
<dbReference type="Proteomes" id="UP000075653">
    <property type="component" value="Unassembled WGS sequence"/>
</dbReference>
<evidence type="ECO:0000259" key="10">
    <source>
        <dbReference type="PROSITE" id="PS51713"/>
    </source>
</evidence>
<feature type="binding site" evidence="6">
    <location>
        <begin position="57"/>
        <end position="61"/>
    </location>
    <ligand>
        <name>GTP</name>
        <dbReference type="ChEBI" id="CHEBI:37565"/>
    </ligand>
</feature>
<keyword evidence="6" id="KW-0472">Membrane</keyword>
<feature type="domain" description="Era-type G" evidence="10">
    <location>
        <begin position="2"/>
        <end position="169"/>
    </location>
</feature>
<dbReference type="NCBIfam" id="TIGR00436">
    <property type="entry name" value="era"/>
    <property type="match status" value="1"/>
</dbReference>
<dbReference type="HAMAP" id="MF_00367">
    <property type="entry name" value="GTPase_Era"/>
    <property type="match status" value="1"/>
</dbReference>
<keyword evidence="4 6" id="KW-0694">RNA-binding</keyword>
<organism evidence="11 13">
    <name type="scientific">Ferrovum myxofaciens</name>
    <dbReference type="NCBI Taxonomy" id="416213"/>
    <lineage>
        <taxon>Bacteria</taxon>
        <taxon>Pseudomonadati</taxon>
        <taxon>Pseudomonadota</taxon>
        <taxon>Betaproteobacteria</taxon>
        <taxon>Ferrovales</taxon>
        <taxon>Ferrovaceae</taxon>
        <taxon>Ferrovum</taxon>
    </lineage>
</organism>
<dbReference type="GO" id="GO:0070181">
    <property type="term" value="F:small ribosomal subunit rRNA binding"/>
    <property type="evidence" value="ECO:0007669"/>
    <property type="project" value="UniProtKB-UniRule"/>
</dbReference>
<reference evidence="12" key="2">
    <citation type="submission" date="2021-02" db="EMBL/GenBank/DDBJ databases">
        <title>Comparative genomics of Ferrovum myxofaciens strains, predominant extremophile bacteria forming large biofilm stalactites in acid mine ecosystems.</title>
        <authorList>
            <person name="Burkartova K."/>
            <person name="Ridl J."/>
            <person name="Pajer P."/>
            <person name="Falteisek L."/>
        </authorList>
    </citation>
    <scope>NUCLEOTIDE SEQUENCE</scope>
    <source>
        <strain evidence="12">MI1III</strain>
    </source>
</reference>
<keyword evidence="6" id="KW-0963">Cytoplasm</keyword>
<comment type="similarity">
    <text evidence="1 6 7 8">Belongs to the TRAFAC class TrmE-Era-EngA-EngB-Septin-like GTPase superfamily. Era GTPase family.</text>
</comment>
<dbReference type="InterPro" id="IPR004044">
    <property type="entry name" value="KH_dom_type_2"/>
</dbReference>
<dbReference type="GO" id="GO:0003924">
    <property type="term" value="F:GTPase activity"/>
    <property type="evidence" value="ECO:0007669"/>
    <property type="project" value="UniProtKB-UniRule"/>
</dbReference>
<dbReference type="CDD" id="cd22534">
    <property type="entry name" value="KH-II_Era"/>
    <property type="match status" value="1"/>
</dbReference>
<comment type="subcellular location">
    <subcellularLocation>
        <location evidence="6">Cytoplasm</location>
    </subcellularLocation>
    <subcellularLocation>
        <location evidence="6">Cell membrane</location>
        <topology evidence="6">Peripheral membrane protein</topology>
    </subcellularLocation>
</comment>
<dbReference type="AlphaFoldDB" id="A0A859A6T3"/>
<dbReference type="CDD" id="cd04163">
    <property type="entry name" value="Era"/>
    <property type="match status" value="1"/>
</dbReference>
<sequence>MRVGRIALVGRPNVGKSTLLNQLVGQKLSITSRRAQTTRVQVQGILTMPEVQMIFVDTPGFQQQYGGMLYRSMNRSVTDALGTVDQVVMVVEALRWTPADQAILLQIPAGIRPLLVINKVDRVASSERMIPYLQARQEETRFSAIFPVSALQRSCLDPLVRYLGQHLPEGPLQYEPDQVSDRTERFFVGEFIREQLFRQLGDELPYATAVMIDRYVQEERLIRIEATLLVDNPGQKAILIGQQGSRLKAIGTAARLQIEKFLESKVYLGLWVKVKSGWAEDGTLLKQLGHDF</sequence>
<comment type="subunit">
    <text evidence="6">Monomer.</text>
</comment>
<evidence type="ECO:0000256" key="6">
    <source>
        <dbReference type="HAMAP-Rule" id="MF_00367"/>
    </source>
</evidence>
<dbReference type="InterPro" id="IPR005662">
    <property type="entry name" value="GTPase_Era-like"/>
</dbReference>
<dbReference type="GO" id="GO:0005525">
    <property type="term" value="F:GTP binding"/>
    <property type="evidence" value="ECO:0007669"/>
    <property type="project" value="UniProtKB-UniRule"/>
</dbReference>
<dbReference type="SUPFAM" id="SSF52540">
    <property type="entry name" value="P-loop containing nucleoside triphosphate hydrolases"/>
    <property type="match status" value="1"/>
</dbReference>
<keyword evidence="6" id="KW-0699">rRNA-binding</keyword>
<evidence type="ECO:0000256" key="3">
    <source>
        <dbReference type="ARBA" id="ARBA00022741"/>
    </source>
</evidence>
<accession>A0A859A6T3</accession>
<protein>
    <recommendedName>
        <fullName evidence="2 6">GTPase Era</fullName>
    </recommendedName>
</protein>
<dbReference type="GO" id="GO:0005886">
    <property type="term" value="C:plasma membrane"/>
    <property type="evidence" value="ECO:0007669"/>
    <property type="project" value="UniProtKB-SubCell"/>
</dbReference>
<feature type="binding site" evidence="6">
    <location>
        <begin position="118"/>
        <end position="121"/>
    </location>
    <ligand>
        <name>GTP</name>
        <dbReference type="ChEBI" id="CHEBI:37565"/>
    </ligand>
</feature>
<evidence type="ECO:0000313" key="13">
    <source>
        <dbReference type="Proteomes" id="UP000075653"/>
    </source>
</evidence>
<accession>A0A149W0D4</accession>
<dbReference type="GO" id="GO:0000028">
    <property type="term" value="P:ribosomal small subunit assembly"/>
    <property type="evidence" value="ECO:0007669"/>
    <property type="project" value="TreeGrafter"/>
</dbReference>
<keyword evidence="6" id="KW-1003">Cell membrane</keyword>
<feature type="region of interest" description="G1" evidence="7">
    <location>
        <begin position="10"/>
        <end position="17"/>
    </location>
</feature>
<dbReference type="GO" id="GO:0043024">
    <property type="term" value="F:ribosomal small subunit binding"/>
    <property type="evidence" value="ECO:0007669"/>
    <property type="project" value="TreeGrafter"/>
</dbReference>
<reference evidence="11 13" key="1">
    <citation type="submission" date="2016-01" db="EMBL/GenBank/DDBJ databases">
        <title>Genome sequence of the acidophilic iron oxidising Ferrovum strain Z-31.</title>
        <authorList>
            <person name="Poehlein A."/>
            <person name="Ullrich S.R."/>
            <person name="Schloemann M."/>
            <person name="Muehling M."/>
            <person name="Daniel R."/>
        </authorList>
    </citation>
    <scope>NUCLEOTIDE SEQUENCE [LARGE SCALE GENOMIC DNA]</scope>
    <source>
        <strain evidence="11 13">Z-31</strain>
    </source>
</reference>
<feature type="binding site" evidence="6">
    <location>
        <begin position="10"/>
        <end position="17"/>
    </location>
    <ligand>
        <name>GTP</name>
        <dbReference type="ChEBI" id="CHEBI:37565"/>
    </ligand>
</feature>
<evidence type="ECO:0000256" key="1">
    <source>
        <dbReference type="ARBA" id="ARBA00007921"/>
    </source>
</evidence>
<dbReference type="EMBL" id="LRRD01000007">
    <property type="protein sequence ID" value="KXW58945.1"/>
    <property type="molecule type" value="Genomic_DNA"/>
</dbReference>
<gene>
    <name evidence="6 11" type="primary">era</name>
    <name evidence="11" type="ORF">FEMY_04670</name>
    <name evidence="12" type="ORF">JZL65_03405</name>
</gene>
<dbReference type="InterPro" id="IPR009019">
    <property type="entry name" value="KH_sf_prok-type"/>
</dbReference>
<evidence type="ECO:0000313" key="11">
    <source>
        <dbReference type="EMBL" id="KXW58945.1"/>
    </source>
</evidence>
<dbReference type="InterPro" id="IPR030388">
    <property type="entry name" value="G_ERA_dom"/>
</dbReference>
<dbReference type="RefSeq" id="WP_031596126.1">
    <property type="nucleotide sequence ID" value="NZ_CP053675.1"/>
</dbReference>
<dbReference type="OrthoDB" id="9805918at2"/>
<evidence type="ECO:0000256" key="2">
    <source>
        <dbReference type="ARBA" id="ARBA00020484"/>
    </source>
</evidence>
<dbReference type="EMBL" id="CP071137">
    <property type="protein sequence ID" value="QWY78138.1"/>
    <property type="molecule type" value="Genomic_DNA"/>
</dbReference>